<comment type="similarity">
    <text evidence="3">Belongs to the SDE2 family.</text>
</comment>
<evidence type="ECO:0000256" key="9">
    <source>
        <dbReference type="SAM" id="MobiDB-lite"/>
    </source>
</evidence>
<keyword evidence="4" id="KW-0963">Cytoplasm</keyword>
<dbReference type="InterPro" id="IPR000626">
    <property type="entry name" value="Ubiquitin-like_dom"/>
</dbReference>
<feature type="domain" description="Ubiquitin-like" evidence="10">
    <location>
        <begin position="3"/>
        <end position="64"/>
    </location>
</feature>
<sequence>MSTNVLISTFAPFSNISLSVPSDTRVDQVSALLAERVPGLPLHQLRLSHASRLLDSETTLASLGSGHVSLRLAPAVLGGKGGFGSQLRAAGGRMSSRKTDNTDSCRDLSGRRLSTLKEAKKLAEYMEGEPERKKAAAEARKAKLEALERQLGIDPANPEAGPSNAGQKRRFDDTKFLAETEELKEGVRDAVAAGLLKKRKKAKTEAASTSESSTSVAKTAAAVTTAVVESAATAPVALAASIAVGVASA</sequence>
<dbReference type="AlphaFoldDB" id="A0A165PXI5"/>
<evidence type="ECO:0000256" key="4">
    <source>
        <dbReference type="ARBA" id="ARBA00022490"/>
    </source>
</evidence>
<dbReference type="OrthoDB" id="547031at2759"/>
<dbReference type="GO" id="GO:0008380">
    <property type="term" value="P:RNA splicing"/>
    <property type="evidence" value="ECO:0007669"/>
    <property type="project" value="UniProtKB-KW"/>
</dbReference>
<dbReference type="EMBL" id="KV425886">
    <property type="protein sequence ID" value="KZW02797.1"/>
    <property type="molecule type" value="Genomic_DNA"/>
</dbReference>
<evidence type="ECO:0000256" key="5">
    <source>
        <dbReference type="ARBA" id="ARBA00022664"/>
    </source>
</evidence>
<feature type="region of interest" description="Disordered" evidence="9">
    <location>
        <begin position="149"/>
        <end position="171"/>
    </location>
</feature>
<keyword evidence="6" id="KW-0508">mRNA splicing</keyword>
<organism evidence="11 12">
    <name type="scientific">Exidia glandulosa HHB12029</name>
    <dbReference type="NCBI Taxonomy" id="1314781"/>
    <lineage>
        <taxon>Eukaryota</taxon>
        <taxon>Fungi</taxon>
        <taxon>Dikarya</taxon>
        <taxon>Basidiomycota</taxon>
        <taxon>Agaricomycotina</taxon>
        <taxon>Agaricomycetes</taxon>
        <taxon>Auriculariales</taxon>
        <taxon>Exidiaceae</taxon>
        <taxon>Exidia</taxon>
    </lineage>
</organism>
<evidence type="ECO:0000313" key="12">
    <source>
        <dbReference type="Proteomes" id="UP000077266"/>
    </source>
</evidence>
<evidence type="ECO:0000256" key="6">
    <source>
        <dbReference type="ARBA" id="ARBA00023187"/>
    </source>
</evidence>
<dbReference type="InterPro" id="IPR053822">
    <property type="entry name" value="SDE2-like_dom"/>
</dbReference>
<dbReference type="GO" id="GO:0005634">
    <property type="term" value="C:nucleus"/>
    <property type="evidence" value="ECO:0007669"/>
    <property type="project" value="UniProtKB-SubCell"/>
</dbReference>
<feature type="region of interest" description="Disordered" evidence="9">
    <location>
        <begin position="199"/>
        <end position="218"/>
    </location>
</feature>
<feature type="compositionally biased region" description="Basic and acidic residues" evidence="9">
    <location>
        <begin position="97"/>
        <end position="108"/>
    </location>
</feature>
<proteinExistence type="inferred from homology"/>
<name>A0A165PXI5_EXIGL</name>
<keyword evidence="12" id="KW-1185">Reference proteome</keyword>
<dbReference type="Pfam" id="PF22782">
    <property type="entry name" value="SDE2"/>
    <property type="match status" value="1"/>
</dbReference>
<dbReference type="PROSITE" id="PS50053">
    <property type="entry name" value="UBIQUITIN_2"/>
    <property type="match status" value="1"/>
</dbReference>
<dbReference type="STRING" id="1314781.A0A165PXI5"/>
<protein>
    <recommendedName>
        <fullName evidence="10">Ubiquitin-like domain-containing protein</fullName>
    </recommendedName>
</protein>
<dbReference type="Proteomes" id="UP000077266">
    <property type="component" value="Unassembled WGS sequence"/>
</dbReference>
<dbReference type="GO" id="GO:0006397">
    <property type="term" value="P:mRNA processing"/>
    <property type="evidence" value="ECO:0007669"/>
    <property type="project" value="UniProtKB-KW"/>
</dbReference>
<keyword evidence="8" id="KW-0131">Cell cycle</keyword>
<dbReference type="InterPro" id="IPR024974">
    <property type="entry name" value="Sde2_N"/>
</dbReference>
<evidence type="ECO:0000256" key="7">
    <source>
        <dbReference type="ARBA" id="ARBA00023242"/>
    </source>
</evidence>
<accession>A0A165PXI5</accession>
<evidence type="ECO:0000256" key="2">
    <source>
        <dbReference type="ARBA" id="ARBA00004496"/>
    </source>
</evidence>
<evidence type="ECO:0000256" key="8">
    <source>
        <dbReference type="ARBA" id="ARBA00023306"/>
    </source>
</evidence>
<evidence type="ECO:0000256" key="1">
    <source>
        <dbReference type="ARBA" id="ARBA00004123"/>
    </source>
</evidence>
<dbReference type="SUPFAM" id="SSF54236">
    <property type="entry name" value="Ubiquitin-like"/>
    <property type="match status" value="1"/>
</dbReference>
<dbReference type="Pfam" id="PF13019">
    <property type="entry name" value="Sde2_N_Ubi_yeast"/>
    <property type="match status" value="1"/>
</dbReference>
<evidence type="ECO:0000259" key="10">
    <source>
        <dbReference type="PROSITE" id="PS50053"/>
    </source>
</evidence>
<evidence type="ECO:0000313" key="11">
    <source>
        <dbReference type="EMBL" id="KZW02797.1"/>
    </source>
</evidence>
<dbReference type="GO" id="GO:0005737">
    <property type="term" value="C:cytoplasm"/>
    <property type="evidence" value="ECO:0007669"/>
    <property type="project" value="UniProtKB-SubCell"/>
</dbReference>
<reference evidence="11 12" key="1">
    <citation type="journal article" date="2016" name="Mol. Biol. Evol.">
        <title>Comparative Genomics of Early-Diverging Mushroom-Forming Fungi Provides Insights into the Origins of Lignocellulose Decay Capabilities.</title>
        <authorList>
            <person name="Nagy L.G."/>
            <person name="Riley R."/>
            <person name="Tritt A."/>
            <person name="Adam C."/>
            <person name="Daum C."/>
            <person name="Floudas D."/>
            <person name="Sun H."/>
            <person name="Yadav J.S."/>
            <person name="Pangilinan J."/>
            <person name="Larsson K.H."/>
            <person name="Matsuura K."/>
            <person name="Barry K."/>
            <person name="Labutti K."/>
            <person name="Kuo R."/>
            <person name="Ohm R.A."/>
            <person name="Bhattacharya S.S."/>
            <person name="Shirouzu T."/>
            <person name="Yoshinaga Y."/>
            <person name="Martin F.M."/>
            <person name="Grigoriev I.V."/>
            <person name="Hibbett D.S."/>
        </authorList>
    </citation>
    <scope>NUCLEOTIDE SEQUENCE [LARGE SCALE GENOMIC DNA]</scope>
    <source>
        <strain evidence="11 12">HHB12029</strain>
    </source>
</reference>
<evidence type="ECO:0000256" key="3">
    <source>
        <dbReference type="ARBA" id="ARBA00008726"/>
    </source>
</evidence>
<feature type="region of interest" description="Disordered" evidence="9">
    <location>
        <begin position="88"/>
        <end position="108"/>
    </location>
</feature>
<gene>
    <name evidence="11" type="ORF">EXIGLDRAFT_703550</name>
</gene>
<dbReference type="FunCoup" id="A0A165PXI5">
    <property type="interactions" value="208"/>
</dbReference>
<keyword evidence="5" id="KW-0507">mRNA processing</keyword>
<dbReference type="InterPro" id="IPR029071">
    <property type="entry name" value="Ubiquitin-like_domsf"/>
</dbReference>
<comment type="subcellular location">
    <subcellularLocation>
        <location evidence="2">Cytoplasm</location>
    </subcellularLocation>
    <subcellularLocation>
        <location evidence="1">Nucleus</location>
    </subcellularLocation>
</comment>
<dbReference type="PANTHER" id="PTHR12786:SF1">
    <property type="entry name" value="SPLICING REGULATOR SDE2"/>
    <property type="match status" value="1"/>
</dbReference>
<dbReference type="InParanoid" id="A0A165PXI5"/>
<keyword evidence="7" id="KW-0539">Nucleus</keyword>
<dbReference type="InterPro" id="IPR051421">
    <property type="entry name" value="RNA_Proc_DNA_Dmg_Regulator"/>
</dbReference>
<dbReference type="PANTHER" id="PTHR12786">
    <property type="entry name" value="SPLICING FACTOR SF3A-RELATED"/>
    <property type="match status" value="1"/>
</dbReference>
<feature type="compositionally biased region" description="Low complexity" evidence="9">
    <location>
        <begin position="205"/>
        <end position="218"/>
    </location>
</feature>